<comment type="caution">
    <text evidence="1">The sequence shown here is derived from an EMBL/GenBank/DDBJ whole genome shotgun (WGS) entry which is preliminary data.</text>
</comment>
<evidence type="ECO:0000313" key="2">
    <source>
        <dbReference type="Proteomes" id="UP000596857"/>
    </source>
</evidence>
<organism evidence="1 2">
    <name type="scientific">Paenibacillus phytohabitans</name>
    <dbReference type="NCBI Taxonomy" id="2654978"/>
    <lineage>
        <taxon>Bacteria</taxon>
        <taxon>Bacillati</taxon>
        <taxon>Bacillota</taxon>
        <taxon>Bacilli</taxon>
        <taxon>Bacillales</taxon>
        <taxon>Paenibacillaceae</taxon>
        <taxon>Paenibacillus</taxon>
    </lineage>
</organism>
<dbReference type="Proteomes" id="UP000596857">
    <property type="component" value="Unassembled WGS sequence"/>
</dbReference>
<dbReference type="EMBL" id="WHOB01000029">
    <property type="protein sequence ID" value="NOU79575.1"/>
    <property type="molecule type" value="Genomic_DNA"/>
</dbReference>
<name>A0ABX1YF01_9BACL</name>
<protein>
    <submittedName>
        <fullName evidence="1">Uncharacterized protein</fullName>
    </submittedName>
</protein>
<sequence length="148" mass="16556">MSVITVLIVAFLGYEWFRPQHVEREYPSVIYSNNEVVKHSVIGLRGEVWRGVPGSSEFTGELTLDRGLHYDVKLKDGGGYYLGILTVLDADRSRRSIGSIIASQKLDKFWIMLTRLDERYGLAAGEGYISGPANTLEEAIQTGKDIMD</sequence>
<evidence type="ECO:0000313" key="1">
    <source>
        <dbReference type="EMBL" id="NOU79575.1"/>
    </source>
</evidence>
<keyword evidence="2" id="KW-1185">Reference proteome</keyword>
<proteinExistence type="predicted"/>
<reference evidence="1 2" key="1">
    <citation type="submission" date="2019-10" db="EMBL/GenBank/DDBJ databases">
        <title>Description of Paenibacillus terricola sp. nov.</title>
        <authorList>
            <person name="Carlier A."/>
            <person name="Qi S."/>
        </authorList>
    </citation>
    <scope>NUCLEOTIDE SEQUENCE [LARGE SCALE GENOMIC DNA]</scope>
    <source>
        <strain evidence="1 2">LMG 31459</strain>
    </source>
</reference>
<accession>A0ABX1YF01</accession>
<gene>
    <name evidence="1" type="ORF">GC101_11880</name>
</gene>